<evidence type="ECO:0000256" key="2">
    <source>
        <dbReference type="ARBA" id="ARBA00006856"/>
    </source>
</evidence>
<comment type="similarity">
    <text evidence="2">Belongs to the CWC22 family.</text>
</comment>
<dbReference type="SMART" id="SM00543">
    <property type="entry name" value="MIF4G"/>
    <property type="match status" value="1"/>
</dbReference>
<evidence type="ECO:0000256" key="3">
    <source>
        <dbReference type="ARBA" id="ARBA00023242"/>
    </source>
</evidence>
<dbReference type="InterPro" id="IPR016024">
    <property type="entry name" value="ARM-type_fold"/>
</dbReference>
<feature type="region of interest" description="Disordered" evidence="4">
    <location>
        <begin position="196"/>
        <end position="242"/>
    </location>
</feature>
<dbReference type="OrthoDB" id="361797at2759"/>
<feature type="compositionally biased region" description="Basic and acidic residues" evidence="4">
    <location>
        <begin position="70"/>
        <end position="82"/>
    </location>
</feature>
<dbReference type="SUPFAM" id="SSF48371">
    <property type="entry name" value="ARM repeat"/>
    <property type="match status" value="1"/>
</dbReference>
<keyword evidence="3" id="KW-0539">Nucleus</keyword>
<dbReference type="Pfam" id="PF02847">
    <property type="entry name" value="MA3"/>
    <property type="match status" value="1"/>
</dbReference>
<accession>A0A0C9XCT1</accession>
<dbReference type="Pfam" id="PF02854">
    <property type="entry name" value="MIF4G"/>
    <property type="match status" value="1"/>
</dbReference>
<dbReference type="AlphaFoldDB" id="A0A0C9XCT1"/>
<dbReference type="STRING" id="1095629.A0A0C9XCT1"/>
<dbReference type="InterPro" id="IPR050781">
    <property type="entry name" value="CWC22_splicing_factor"/>
</dbReference>
<evidence type="ECO:0000256" key="1">
    <source>
        <dbReference type="ARBA" id="ARBA00004604"/>
    </source>
</evidence>
<dbReference type="GO" id="GO:0005730">
    <property type="term" value="C:nucleolus"/>
    <property type="evidence" value="ECO:0007669"/>
    <property type="project" value="UniProtKB-SubCell"/>
</dbReference>
<feature type="compositionally biased region" description="Basic and acidic residues" evidence="4">
    <location>
        <begin position="43"/>
        <end position="54"/>
    </location>
</feature>
<dbReference type="HOGENOM" id="CLU_006786_2_2_1"/>
<evidence type="ECO:0000313" key="6">
    <source>
        <dbReference type="EMBL" id="KIK10040.1"/>
    </source>
</evidence>
<organism evidence="6 7">
    <name type="scientific">Laccaria amethystina LaAM-08-1</name>
    <dbReference type="NCBI Taxonomy" id="1095629"/>
    <lineage>
        <taxon>Eukaryota</taxon>
        <taxon>Fungi</taxon>
        <taxon>Dikarya</taxon>
        <taxon>Basidiomycota</taxon>
        <taxon>Agaricomycotina</taxon>
        <taxon>Agaricomycetes</taxon>
        <taxon>Agaricomycetidae</taxon>
        <taxon>Agaricales</taxon>
        <taxon>Agaricineae</taxon>
        <taxon>Hydnangiaceae</taxon>
        <taxon>Laccaria</taxon>
    </lineage>
</organism>
<gene>
    <name evidence="6" type="ORF">K443DRAFT_670680</name>
</gene>
<dbReference type="InterPro" id="IPR003891">
    <property type="entry name" value="Initiation_fac_eIF4g_MI"/>
</dbReference>
<dbReference type="PANTHER" id="PTHR18034">
    <property type="entry name" value="CELL CYCLE CONTROL PROTEIN CWF22-RELATED"/>
    <property type="match status" value="1"/>
</dbReference>
<name>A0A0C9XCT1_9AGAR</name>
<dbReference type="SMART" id="SM00544">
    <property type="entry name" value="MA3"/>
    <property type="match status" value="1"/>
</dbReference>
<reference evidence="6 7" key="1">
    <citation type="submission" date="2014-04" db="EMBL/GenBank/DDBJ databases">
        <authorList>
            <consortium name="DOE Joint Genome Institute"/>
            <person name="Kuo A."/>
            <person name="Kohler A."/>
            <person name="Nagy L.G."/>
            <person name="Floudas D."/>
            <person name="Copeland A."/>
            <person name="Barry K.W."/>
            <person name="Cichocki N."/>
            <person name="Veneault-Fourrey C."/>
            <person name="LaButti K."/>
            <person name="Lindquist E.A."/>
            <person name="Lipzen A."/>
            <person name="Lundell T."/>
            <person name="Morin E."/>
            <person name="Murat C."/>
            <person name="Sun H."/>
            <person name="Tunlid A."/>
            <person name="Henrissat B."/>
            <person name="Grigoriev I.V."/>
            <person name="Hibbett D.S."/>
            <person name="Martin F."/>
            <person name="Nordberg H.P."/>
            <person name="Cantor M.N."/>
            <person name="Hua S.X."/>
        </authorList>
    </citation>
    <scope>NUCLEOTIDE SEQUENCE [LARGE SCALE GENOMIC DNA]</scope>
    <source>
        <strain evidence="6 7">LaAM-08-1</strain>
    </source>
</reference>
<feature type="compositionally biased region" description="Acidic residues" evidence="4">
    <location>
        <begin position="214"/>
        <end position="239"/>
    </location>
</feature>
<proteinExistence type="inferred from homology"/>
<dbReference type="PANTHER" id="PTHR18034:SF4">
    <property type="entry name" value="NUCLEOLAR MIF4G DOMAIN-CONTAINING PROTEIN 1"/>
    <property type="match status" value="1"/>
</dbReference>
<evidence type="ECO:0000259" key="5">
    <source>
        <dbReference type="PROSITE" id="PS51366"/>
    </source>
</evidence>
<keyword evidence="7" id="KW-1185">Reference proteome</keyword>
<feature type="domain" description="MI" evidence="5">
    <location>
        <begin position="592"/>
        <end position="730"/>
    </location>
</feature>
<reference evidence="7" key="2">
    <citation type="submission" date="2015-01" db="EMBL/GenBank/DDBJ databases">
        <title>Evolutionary Origins and Diversification of the Mycorrhizal Mutualists.</title>
        <authorList>
            <consortium name="DOE Joint Genome Institute"/>
            <consortium name="Mycorrhizal Genomics Consortium"/>
            <person name="Kohler A."/>
            <person name="Kuo A."/>
            <person name="Nagy L.G."/>
            <person name="Floudas D."/>
            <person name="Copeland A."/>
            <person name="Barry K.W."/>
            <person name="Cichocki N."/>
            <person name="Veneault-Fourrey C."/>
            <person name="LaButti K."/>
            <person name="Lindquist E.A."/>
            <person name="Lipzen A."/>
            <person name="Lundell T."/>
            <person name="Morin E."/>
            <person name="Murat C."/>
            <person name="Riley R."/>
            <person name="Ohm R."/>
            <person name="Sun H."/>
            <person name="Tunlid A."/>
            <person name="Henrissat B."/>
            <person name="Grigoriev I.V."/>
            <person name="Hibbett D.S."/>
            <person name="Martin F."/>
        </authorList>
    </citation>
    <scope>NUCLEOTIDE SEQUENCE [LARGE SCALE GENOMIC DNA]</scope>
    <source>
        <strain evidence="7">LaAM-08-1</strain>
    </source>
</reference>
<sequence length="835" mass="93433">MAIRKKTSTTRLPQSILQELEESFGNSNSRSPVAGGRSRSHVPRKDARRQEREARKQKKAAYFSVNNKKRLAEEEEHHESPQRKKPRQASSAEPRVAVLSNEIPPTGAKESLAAQSPAAPVVKTNKLTKSKVMHAAERSSHPTAMSRIDNEEDAYISYLESQLGYSKSGKKKRIADDDGLDDLLDWADGYTASISKGKLDDAEGDASDVSSEFNDTDSTEDGDYPCEEWNGIEDSEEGEEPRAGLVAEIEVNPNPATAYVPPHLRKSDIGNDKGSEAMIKLTRQLKGLLNRMSEQNIGAIVENIEGVFRSQRRNDVTSTLTTLIIDGISSHSSHLDSYVVLYTALVSSLHKLIGVEFAAHFVQTAVTFYERHYAALPKSTESTTPEQEVDTQGKECSNLIVLISELYNLQVVSCVLVFDIIKSLLNDTLSEFNIELLLRVVRNSGQQLRQDDPSALKDIIQIVQNKVSGTSDGLSSRTRFMIETLTNLKNNKLKRNVTQNQGGAAVDRMKKFLSGLGKNRYVLAHEPLRVTLEDLHSAESKGKWWLVGAAWGGDPLVDRQMNAAETVATARKEENQESELLKLARSQGMNSDIRRSIFVVLMSSDDYIDACERLSQLNLTDVQQREIIRVVLHCCGQEKLYNPYYSLVCQQLCRSSHSYKITIQFCLWDFLRELGETSVGGAGVIKNIKQDEGFDPKSVSKARLRNVARAYAWWIAKDCVTLAILKPIDFTRLKPQTREFLKEMLIQLLIASQRSAPLVTSNFNEVVLTRNRSVVEEIFIKAARIENLATGLVYFITEAFRDLSMKEEGLSKFLEWAVVLARQTLQSKMNGIPTQ</sequence>
<dbReference type="InterPro" id="IPR003890">
    <property type="entry name" value="MIF4G-like_typ-3"/>
</dbReference>
<dbReference type="GO" id="GO:0042274">
    <property type="term" value="P:ribosomal small subunit biogenesis"/>
    <property type="evidence" value="ECO:0007669"/>
    <property type="project" value="TreeGrafter"/>
</dbReference>
<dbReference type="EMBL" id="KN838536">
    <property type="protein sequence ID" value="KIK10040.1"/>
    <property type="molecule type" value="Genomic_DNA"/>
</dbReference>
<evidence type="ECO:0000256" key="4">
    <source>
        <dbReference type="SAM" id="MobiDB-lite"/>
    </source>
</evidence>
<protein>
    <recommendedName>
        <fullName evidence="5">MI domain-containing protein</fullName>
    </recommendedName>
</protein>
<dbReference type="PROSITE" id="PS51366">
    <property type="entry name" value="MI"/>
    <property type="match status" value="1"/>
</dbReference>
<evidence type="ECO:0000313" key="7">
    <source>
        <dbReference type="Proteomes" id="UP000054477"/>
    </source>
</evidence>
<comment type="subcellular location">
    <subcellularLocation>
        <location evidence="1">Nucleus</location>
        <location evidence="1">Nucleolus</location>
    </subcellularLocation>
</comment>
<feature type="region of interest" description="Disordered" evidence="4">
    <location>
        <begin position="1"/>
        <end position="143"/>
    </location>
</feature>
<dbReference type="GO" id="GO:0003723">
    <property type="term" value="F:RNA binding"/>
    <property type="evidence" value="ECO:0007669"/>
    <property type="project" value="InterPro"/>
</dbReference>
<dbReference type="Proteomes" id="UP000054477">
    <property type="component" value="Unassembled WGS sequence"/>
</dbReference>
<dbReference type="Gene3D" id="1.25.40.180">
    <property type="match status" value="1"/>
</dbReference>